<dbReference type="PANTHER" id="PTHR10194:SF60">
    <property type="entry name" value="RAS GTPASE-ACTIVATING PROTEIN RASKOL"/>
    <property type="match status" value="1"/>
</dbReference>
<protein>
    <submittedName>
        <fullName evidence="3">C2 domain-containing protein</fullName>
    </submittedName>
</protein>
<sequence length="85" mass="10147">MYRTENSLEVWILEAKGVPVKRKYYCEICLDKTLYARTSVKPRADAKKKKDRSTLIGYVQIKIDQLNTRHPVERWQALCFISFFF</sequence>
<dbReference type="Proteomes" id="UP000271098">
    <property type="component" value="Unassembled WGS sequence"/>
</dbReference>
<evidence type="ECO:0000313" key="1">
    <source>
        <dbReference type="EMBL" id="VDK30110.1"/>
    </source>
</evidence>
<keyword evidence="2" id="KW-1185">Reference proteome</keyword>
<dbReference type="EMBL" id="UYRT01001764">
    <property type="protein sequence ID" value="VDK30110.1"/>
    <property type="molecule type" value="Genomic_DNA"/>
</dbReference>
<proteinExistence type="predicted"/>
<dbReference type="AlphaFoldDB" id="A0A183CYB7"/>
<reference evidence="1 2" key="2">
    <citation type="submission" date="2018-11" db="EMBL/GenBank/DDBJ databases">
        <authorList>
            <consortium name="Pathogen Informatics"/>
        </authorList>
    </citation>
    <scope>NUCLEOTIDE SEQUENCE [LARGE SCALE GENOMIC DNA]</scope>
</reference>
<dbReference type="WBParaSite" id="GPUH_0000146101-mRNA-1">
    <property type="protein sequence ID" value="GPUH_0000146101-mRNA-1"/>
    <property type="gene ID" value="GPUH_0000146101"/>
</dbReference>
<gene>
    <name evidence="1" type="ORF">GPUH_LOCUS1457</name>
</gene>
<organism evidence="3">
    <name type="scientific">Gongylonema pulchrum</name>
    <dbReference type="NCBI Taxonomy" id="637853"/>
    <lineage>
        <taxon>Eukaryota</taxon>
        <taxon>Metazoa</taxon>
        <taxon>Ecdysozoa</taxon>
        <taxon>Nematoda</taxon>
        <taxon>Chromadorea</taxon>
        <taxon>Rhabditida</taxon>
        <taxon>Spirurina</taxon>
        <taxon>Spiruromorpha</taxon>
        <taxon>Spiruroidea</taxon>
        <taxon>Gongylonematidae</taxon>
        <taxon>Gongylonema</taxon>
    </lineage>
</organism>
<reference evidence="3" key="1">
    <citation type="submission" date="2016-06" db="UniProtKB">
        <authorList>
            <consortium name="WormBaseParasite"/>
        </authorList>
    </citation>
    <scope>IDENTIFICATION</scope>
</reference>
<dbReference type="SUPFAM" id="SSF49562">
    <property type="entry name" value="C2 domain (Calcium/lipid-binding domain, CaLB)"/>
    <property type="match status" value="1"/>
</dbReference>
<dbReference type="InterPro" id="IPR039360">
    <property type="entry name" value="Ras_GTPase"/>
</dbReference>
<evidence type="ECO:0000313" key="3">
    <source>
        <dbReference type="WBParaSite" id="GPUH_0000146101-mRNA-1"/>
    </source>
</evidence>
<dbReference type="InterPro" id="IPR035892">
    <property type="entry name" value="C2_domain_sf"/>
</dbReference>
<dbReference type="PANTHER" id="PTHR10194">
    <property type="entry name" value="RAS GTPASE-ACTIVATING PROTEINS"/>
    <property type="match status" value="1"/>
</dbReference>
<evidence type="ECO:0000313" key="2">
    <source>
        <dbReference type="Proteomes" id="UP000271098"/>
    </source>
</evidence>
<name>A0A183CYB7_9BILA</name>
<dbReference type="OrthoDB" id="5572587at2759"/>
<accession>A0A183CYB7</accession>